<evidence type="ECO:0000256" key="5">
    <source>
        <dbReference type="HAMAP-Rule" id="MF_00050"/>
    </source>
</evidence>
<dbReference type="EMBL" id="LFND01000007">
    <property type="protein sequence ID" value="KMQ59272.1"/>
    <property type="molecule type" value="Genomic_DNA"/>
</dbReference>
<keyword evidence="3 5" id="KW-0251">Elongation factor</keyword>
<dbReference type="AlphaFoldDB" id="A0A0J7HZ11"/>
<proteinExistence type="inferred from homology"/>
<comment type="similarity">
    <text evidence="1 5 6">Belongs to the EF-Ts family.</text>
</comment>
<dbReference type="Pfam" id="PF00889">
    <property type="entry name" value="EF_TS"/>
    <property type="match status" value="1"/>
</dbReference>
<feature type="region of interest" description="Involved in Mg(2+) ion dislocation from EF-Tu" evidence="5">
    <location>
        <begin position="83"/>
        <end position="86"/>
    </location>
</feature>
<dbReference type="InterPro" id="IPR014039">
    <property type="entry name" value="Transl_elong_EFTs/EF1B_dimer"/>
</dbReference>
<dbReference type="InterPro" id="IPR036402">
    <property type="entry name" value="EF-Ts_dimer_sf"/>
</dbReference>
<keyword evidence="10" id="KW-1185">Reference proteome</keyword>
<evidence type="ECO:0000256" key="2">
    <source>
        <dbReference type="ARBA" id="ARBA00016956"/>
    </source>
</evidence>
<organism evidence="9 10">
    <name type="scientific">Chryseobacterium angstadtii</name>
    <dbReference type="NCBI Taxonomy" id="558151"/>
    <lineage>
        <taxon>Bacteria</taxon>
        <taxon>Pseudomonadati</taxon>
        <taxon>Bacteroidota</taxon>
        <taxon>Flavobacteriia</taxon>
        <taxon>Flavobacteriales</taxon>
        <taxon>Weeksellaceae</taxon>
        <taxon>Chryseobacterium group</taxon>
        <taxon>Chryseobacterium</taxon>
    </lineage>
</organism>
<dbReference type="PANTHER" id="PTHR11741:SF0">
    <property type="entry name" value="ELONGATION FACTOR TS, MITOCHONDRIAL"/>
    <property type="match status" value="1"/>
</dbReference>
<dbReference type="SUPFAM" id="SSF54713">
    <property type="entry name" value="Elongation factor Ts (EF-Ts), dimerisation domain"/>
    <property type="match status" value="1"/>
</dbReference>
<keyword evidence="5" id="KW-0963">Cytoplasm</keyword>
<keyword evidence="4 5" id="KW-0648">Protein biosynthesis</keyword>
<dbReference type="HAMAP" id="MF_00050">
    <property type="entry name" value="EF_Ts"/>
    <property type="match status" value="1"/>
</dbReference>
<dbReference type="CDD" id="cd14275">
    <property type="entry name" value="UBA_EF-Ts"/>
    <property type="match status" value="1"/>
</dbReference>
<evidence type="ECO:0000313" key="10">
    <source>
        <dbReference type="Proteomes" id="UP000036261"/>
    </source>
</evidence>
<dbReference type="Gene3D" id="1.10.8.10">
    <property type="entry name" value="DNA helicase RuvA subunit, C-terminal domain"/>
    <property type="match status" value="1"/>
</dbReference>
<dbReference type="FunFam" id="1.10.8.10:FF:000001">
    <property type="entry name" value="Elongation factor Ts"/>
    <property type="match status" value="1"/>
</dbReference>
<dbReference type="PROSITE" id="PS01126">
    <property type="entry name" value="EF_TS_1"/>
    <property type="match status" value="1"/>
</dbReference>
<dbReference type="SUPFAM" id="SSF46934">
    <property type="entry name" value="UBA-like"/>
    <property type="match status" value="1"/>
</dbReference>
<evidence type="ECO:0000256" key="3">
    <source>
        <dbReference type="ARBA" id="ARBA00022768"/>
    </source>
</evidence>
<evidence type="ECO:0000256" key="4">
    <source>
        <dbReference type="ARBA" id="ARBA00022917"/>
    </source>
</evidence>
<evidence type="ECO:0000256" key="1">
    <source>
        <dbReference type="ARBA" id="ARBA00005532"/>
    </source>
</evidence>
<dbReference type="Gene3D" id="3.30.479.20">
    <property type="entry name" value="Elongation factor Ts, dimerisation domain"/>
    <property type="match status" value="2"/>
</dbReference>
<evidence type="ECO:0000259" key="8">
    <source>
        <dbReference type="Pfam" id="PF00889"/>
    </source>
</evidence>
<feature type="domain" description="Translation elongation factor EFTs/EF1B dimerisation" evidence="8">
    <location>
        <begin position="74"/>
        <end position="274"/>
    </location>
</feature>
<dbReference type="NCBIfam" id="TIGR00116">
    <property type="entry name" value="tsf"/>
    <property type="match status" value="1"/>
</dbReference>
<dbReference type="PATRIC" id="fig|558151.6.peg.4058"/>
<protein>
    <recommendedName>
        <fullName evidence="2 5">Elongation factor Ts</fullName>
        <shortName evidence="5">EF-Ts</shortName>
    </recommendedName>
</protein>
<comment type="function">
    <text evidence="5 6">Associates with the EF-Tu.GDP complex and induces the exchange of GDP to GTP. It remains bound to the aminoacyl-tRNA.EF-Tu.GTP complex up to the GTP hydrolysis stage on the ribosome.</text>
</comment>
<dbReference type="PANTHER" id="PTHR11741">
    <property type="entry name" value="ELONGATION FACTOR TS"/>
    <property type="match status" value="1"/>
</dbReference>
<dbReference type="PROSITE" id="PS01127">
    <property type="entry name" value="EF_TS_2"/>
    <property type="match status" value="1"/>
</dbReference>
<evidence type="ECO:0000256" key="6">
    <source>
        <dbReference type="RuleBase" id="RU000642"/>
    </source>
</evidence>
<comment type="subcellular location">
    <subcellularLocation>
        <location evidence="5 7">Cytoplasm</location>
    </subcellularLocation>
</comment>
<accession>A0A0J7HZ11</accession>
<dbReference type="InterPro" id="IPR018101">
    <property type="entry name" value="Transl_elong_Ts_CS"/>
</dbReference>
<sequence>MSYTPAAADVAKLRNQTGAGMMDCKKALVEAEGDFEKAVDILRKKGQKVAANRADRESSEGAVIARVNEDNTLGVVISLNCETDFVAKNEAFIELAYELAEMAIFAATKEELLATDFHGMTVADKLIEQTGVIGEKIEIGAFERIEGPFLGAYIHAGNKIAAISALSAKVDGALEVAKAVSMQAAAMNPIALDETRVSQETIDKELEIERHKLTEEGKPANIIDNILKGKMQRFYKDNTLVHQDFIKDSSISVADYVKSVNADLKVTGFVRVSLA</sequence>
<dbReference type="GO" id="GO:0003746">
    <property type="term" value="F:translation elongation factor activity"/>
    <property type="evidence" value="ECO:0007669"/>
    <property type="project" value="UniProtKB-UniRule"/>
</dbReference>
<dbReference type="Gene3D" id="1.10.286.20">
    <property type="match status" value="1"/>
</dbReference>
<dbReference type="Proteomes" id="UP000036261">
    <property type="component" value="Unassembled WGS sequence"/>
</dbReference>
<dbReference type="STRING" id="558151.ACM46_19255"/>
<name>A0A0J7HZ11_9FLAO</name>
<evidence type="ECO:0000256" key="7">
    <source>
        <dbReference type="RuleBase" id="RU000643"/>
    </source>
</evidence>
<reference evidence="9 10" key="1">
    <citation type="journal article" date="2013" name="Int. J. Syst. Evol. Microbiol.">
        <title>Chryseobacterium angstadtii sp. nov., isolated from a newt tank.</title>
        <authorList>
            <person name="Kirk K.E."/>
            <person name="Hoffman J.A."/>
            <person name="Smith K.A."/>
            <person name="Strahan B.L."/>
            <person name="Failor K.C."/>
            <person name="Krebs J.E."/>
            <person name="Gale A.N."/>
            <person name="Do T.D."/>
            <person name="Sontag T.C."/>
            <person name="Batties A.M."/>
            <person name="Mistiszyn K."/>
            <person name="Newman J.D."/>
        </authorList>
    </citation>
    <scope>NUCLEOTIDE SEQUENCE [LARGE SCALE GENOMIC DNA]</scope>
    <source>
        <strain evidence="9 10">KM</strain>
    </source>
</reference>
<dbReference type="RefSeq" id="WP_048508326.1">
    <property type="nucleotide sequence ID" value="NZ_LFND01000007.1"/>
</dbReference>
<dbReference type="InterPro" id="IPR001816">
    <property type="entry name" value="Transl_elong_EFTs/EF1B"/>
</dbReference>
<comment type="caution">
    <text evidence="9">The sequence shown here is derived from an EMBL/GenBank/DDBJ whole genome shotgun (WGS) entry which is preliminary data.</text>
</comment>
<evidence type="ECO:0000313" key="9">
    <source>
        <dbReference type="EMBL" id="KMQ59272.1"/>
    </source>
</evidence>
<dbReference type="GO" id="GO:0005737">
    <property type="term" value="C:cytoplasm"/>
    <property type="evidence" value="ECO:0007669"/>
    <property type="project" value="UniProtKB-SubCell"/>
</dbReference>
<gene>
    <name evidence="5" type="primary">tsf</name>
    <name evidence="9" type="ORF">ACM46_19255</name>
</gene>
<dbReference type="InterPro" id="IPR009060">
    <property type="entry name" value="UBA-like_sf"/>
</dbReference>
<dbReference type="OrthoDB" id="9808348at2"/>